<evidence type="ECO:0000256" key="3">
    <source>
        <dbReference type="ARBA" id="ARBA00022801"/>
    </source>
</evidence>
<dbReference type="Proteomes" id="UP001596380">
    <property type="component" value="Unassembled WGS sequence"/>
</dbReference>
<name>A0ABW2CRP0_9ACTN</name>
<feature type="signal peptide" evidence="6">
    <location>
        <begin position="1"/>
        <end position="25"/>
    </location>
</feature>
<keyword evidence="6" id="KW-0732">Signal</keyword>
<proteinExistence type="inferred from homology"/>
<feature type="compositionally biased region" description="Low complexity" evidence="5">
    <location>
        <begin position="119"/>
        <end position="128"/>
    </location>
</feature>
<keyword evidence="3" id="KW-0378">Hydrolase</keyword>
<dbReference type="PANTHER" id="PTHR47053:SF1">
    <property type="entry name" value="MUREIN DD-ENDOPEPTIDASE MEPH-RELATED"/>
    <property type="match status" value="1"/>
</dbReference>
<evidence type="ECO:0000256" key="2">
    <source>
        <dbReference type="ARBA" id="ARBA00022670"/>
    </source>
</evidence>
<dbReference type="Gene3D" id="3.90.1720.10">
    <property type="entry name" value="endopeptidase domain like (from Nostoc punctiforme)"/>
    <property type="match status" value="1"/>
</dbReference>
<comment type="caution">
    <text evidence="8">The sequence shown here is derived from an EMBL/GenBank/DDBJ whole genome shotgun (WGS) entry which is preliminary data.</text>
</comment>
<feature type="domain" description="NlpC/P60" evidence="7">
    <location>
        <begin position="164"/>
        <end position="282"/>
    </location>
</feature>
<feature type="compositionally biased region" description="Low complexity" evidence="5">
    <location>
        <begin position="43"/>
        <end position="88"/>
    </location>
</feature>
<gene>
    <name evidence="8" type="ORF">ACFQKB_30585</name>
</gene>
<dbReference type="RefSeq" id="WP_241682979.1">
    <property type="nucleotide sequence ID" value="NZ_JBHSXS010000024.1"/>
</dbReference>
<dbReference type="PROSITE" id="PS51935">
    <property type="entry name" value="NLPC_P60"/>
    <property type="match status" value="1"/>
</dbReference>
<evidence type="ECO:0000313" key="9">
    <source>
        <dbReference type="Proteomes" id="UP001596380"/>
    </source>
</evidence>
<sequence>MSIPLKVVSCATTLSLAMVPGVAEAAAGPAGPPAGPGGREPESAAGAHEAPPAAPAGGQQQAATAPKTSAQGAAAGTAAAPGTSGAAGAAATKTAGTAQAGQTATGGEAAGTVRQAHKAQQTGAAGATRALHSRTARAQHNAMMLAAVQKAVRAKRAKLEAQWERRAERAVGFALRQKGRPYVWGGSGGRGFDCSGLVQQAWRRAGVSIPRVTTAQYRRIRTKVARTKLRPGDLVFFNRLAHVGMYVGRNRFVHSPRTGRTITTERLRGYYRQNYVGAVRPAWKKLPPVPTSL</sequence>
<comment type="similarity">
    <text evidence="1">Belongs to the peptidase C40 family.</text>
</comment>
<organism evidence="8 9">
    <name type="scientific">Actinomadura yumaensis</name>
    <dbReference type="NCBI Taxonomy" id="111807"/>
    <lineage>
        <taxon>Bacteria</taxon>
        <taxon>Bacillati</taxon>
        <taxon>Actinomycetota</taxon>
        <taxon>Actinomycetes</taxon>
        <taxon>Streptosporangiales</taxon>
        <taxon>Thermomonosporaceae</taxon>
        <taxon>Actinomadura</taxon>
    </lineage>
</organism>
<evidence type="ECO:0000256" key="1">
    <source>
        <dbReference type="ARBA" id="ARBA00007074"/>
    </source>
</evidence>
<dbReference type="InterPro" id="IPR038765">
    <property type="entry name" value="Papain-like_cys_pep_sf"/>
</dbReference>
<dbReference type="PANTHER" id="PTHR47053">
    <property type="entry name" value="MUREIN DD-ENDOPEPTIDASE MEPH-RELATED"/>
    <property type="match status" value="1"/>
</dbReference>
<evidence type="ECO:0000313" key="8">
    <source>
        <dbReference type="EMBL" id="MFC6884142.1"/>
    </source>
</evidence>
<dbReference type="Pfam" id="PF00877">
    <property type="entry name" value="NLPC_P60"/>
    <property type="match status" value="1"/>
</dbReference>
<feature type="chain" id="PRO_5045889581" evidence="6">
    <location>
        <begin position="26"/>
        <end position="293"/>
    </location>
</feature>
<protein>
    <submittedName>
        <fullName evidence="8">C40 family peptidase</fullName>
    </submittedName>
</protein>
<keyword evidence="4" id="KW-0788">Thiol protease</keyword>
<dbReference type="InterPro" id="IPR000064">
    <property type="entry name" value="NLP_P60_dom"/>
</dbReference>
<evidence type="ECO:0000259" key="7">
    <source>
        <dbReference type="PROSITE" id="PS51935"/>
    </source>
</evidence>
<accession>A0ABW2CRP0</accession>
<dbReference type="EMBL" id="JBHSXS010000024">
    <property type="protein sequence ID" value="MFC6884142.1"/>
    <property type="molecule type" value="Genomic_DNA"/>
</dbReference>
<dbReference type="SUPFAM" id="SSF54001">
    <property type="entry name" value="Cysteine proteinases"/>
    <property type="match status" value="1"/>
</dbReference>
<keyword evidence="9" id="KW-1185">Reference proteome</keyword>
<feature type="region of interest" description="Disordered" evidence="5">
    <location>
        <begin position="26"/>
        <end position="88"/>
    </location>
</feature>
<dbReference type="InterPro" id="IPR051202">
    <property type="entry name" value="Peptidase_C40"/>
</dbReference>
<keyword evidence="2" id="KW-0645">Protease</keyword>
<evidence type="ECO:0000256" key="4">
    <source>
        <dbReference type="ARBA" id="ARBA00022807"/>
    </source>
</evidence>
<feature type="region of interest" description="Disordered" evidence="5">
    <location>
        <begin position="102"/>
        <end position="137"/>
    </location>
</feature>
<evidence type="ECO:0000256" key="6">
    <source>
        <dbReference type="SAM" id="SignalP"/>
    </source>
</evidence>
<feature type="compositionally biased region" description="Low complexity" evidence="5">
    <location>
        <begin position="102"/>
        <end position="112"/>
    </location>
</feature>
<evidence type="ECO:0000256" key="5">
    <source>
        <dbReference type="SAM" id="MobiDB-lite"/>
    </source>
</evidence>
<reference evidence="9" key="1">
    <citation type="journal article" date="2019" name="Int. J. Syst. Evol. Microbiol.">
        <title>The Global Catalogue of Microorganisms (GCM) 10K type strain sequencing project: providing services to taxonomists for standard genome sequencing and annotation.</title>
        <authorList>
            <consortium name="The Broad Institute Genomics Platform"/>
            <consortium name="The Broad Institute Genome Sequencing Center for Infectious Disease"/>
            <person name="Wu L."/>
            <person name="Ma J."/>
        </authorList>
    </citation>
    <scope>NUCLEOTIDE SEQUENCE [LARGE SCALE GENOMIC DNA]</scope>
    <source>
        <strain evidence="9">JCM 3369</strain>
    </source>
</reference>